<dbReference type="InterPro" id="IPR025137">
    <property type="entry name" value="NfrA_C"/>
</dbReference>
<name>A0ABV0BGU8_9HYPH</name>
<evidence type="ECO:0000256" key="1">
    <source>
        <dbReference type="PROSITE-ProRule" id="PRU00339"/>
    </source>
</evidence>
<evidence type="ECO:0000313" key="4">
    <source>
        <dbReference type="EMBL" id="MEN3930189.1"/>
    </source>
</evidence>
<organism evidence="4 5">
    <name type="scientific">Hohaiivirga grylli</name>
    <dbReference type="NCBI Taxonomy" id="3133970"/>
    <lineage>
        <taxon>Bacteria</taxon>
        <taxon>Pseudomonadati</taxon>
        <taxon>Pseudomonadota</taxon>
        <taxon>Alphaproteobacteria</taxon>
        <taxon>Hyphomicrobiales</taxon>
        <taxon>Methylobacteriaceae</taxon>
        <taxon>Hohaiivirga</taxon>
    </lineage>
</organism>
<dbReference type="Gene3D" id="1.25.40.10">
    <property type="entry name" value="Tetratricopeptide repeat domain"/>
    <property type="match status" value="1"/>
</dbReference>
<dbReference type="InterPro" id="IPR011990">
    <property type="entry name" value="TPR-like_helical_dom_sf"/>
</dbReference>
<dbReference type="Proteomes" id="UP001418637">
    <property type="component" value="Unassembled WGS sequence"/>
</dbReference>
<keyword evidence="5" id="KW-1185">Reference proteome</keyword>
<proteinExistence type="predicted"/>
<dbReference type="RefSeq" id="WP_346336154.1">
    <property type="nucleotide sequence ID" value="NZ_JBBYXI010000001.1"/>
</dbReference>
<dbReference type="SUPFAM" id="SSF48452">
    <property type="entry name" value="TPR-like"/>
    <property type="match status" value="1"/>
</dbReference>
<comment type="caution">
    <text evidence="4">The sequence shown here is derived from an EMBL/GenBank/DDBJ whole genome shotgun (WGS) entry which is preliminary data.</text>
</comment>
<feature type="chain" id="PRO_5045767003" description="Bacteriophage N4 adsorption protein A C-terminal domain-containing protein" evidence="2">
    <location>
        <begin position="36"/>
        <end position="674"/>
    </location>
</feature>
<sequence>MRTGEPQQKNLKRTSWANSSAVAAVLLCLSLPSYAQQTEELPLSGPAYTLANEAYSAFQRKDYATTITKVREAIRQRPDVTRLKVLLIQALEASGQKKAAADQVQTFLAETNDPSLRKELERLNRPAGSSGALTYADPAAQAADQAYRAYNSKNWKLAIASAEKAASLAPGNRNYQLLLINSLSAAKNYSRAEQQVNKAISRFGKDWELLRTRGYIRQASGNSEAAIQDFSEALRFAPTNKDRRLALLALADSTNNAKDYQKTLDVLEPLAHENSYDVLTRRALALAGLNRKQEALEALAQADRIATPAQRNTLLSTRIGLLADIGKKKEAQTLFAQARDNEFRNMSDTDLAYLAAHVDDNETASRLFQKLDQQGQLKGKMLIDAAYANKKQFNNQEAIEYLKRATDAHEAGEITLDPQYAFGLRRETADMVRTWGAYSSIIYGSVGSAPGSSFVPLSTGNTTQSIQEIYWRPPVIGYRNGSIFEIFARTFTTLQSDNKGPKGLSTMQGAIGARWKPFPTYNLIFEASRMFPIGKHSRQDVLLRIAFSEGRGTDLRVDVPSWWMWQLYAEIGRYVQTNINIATLEARAGHSFRIDSISRNLVVTPFVAMGASYDSSLATQGALGAGPGLNIRYWFREDKYVAPMSYVDVNVQYRFKIAGDDRAKGVFAGITLAY</sequence>
<dbReference type="Pfam" id="PF13283">
    <property type="entry name" value="NfrA_C"/>
    <property type="match status" value="1"/>
</dbReference>
<dbReference type="SMART" id="SM00028">
    <property type="entry name" value="TPR"/>
    <property type="match status" value="6"/>
</dbReference>
<evidence type="ECO:0000259" key="3">
    <source>
        <dbReference type="Pfam" id="PF13283"/>
    </source>
</evidence>
<feature type="signal peptide" evidence="2">
    <location>
        <begin position="1"/>
        <end position="35"/>
    </location>
</feature>
<protein>
    <recommendedName>
        <fullName evidence="3">Bacteriophage N4 adsorption protein A C-terminal domain-containing protein</fullName>
    </recommendedName>
</protein>
<reference evidence="4 5" key="1">
    <citation type="submission" date="2024-04" db="EMBL/GenBank/DDBJ databases">
        <title>A novel species isolated from cricket.</title>
        <authorList>
            <person name="Wang H.-C."/>
        </authorList>
    </citation>
    <scope>NUCLEOTIDE SEQUENCE [LARGE SCALE GENOMIC DNA]</scope>
    <source>
        <strain evidence="4 5">WL0021</strain>
    </source>
</reference>
<accession>A0ABV0BGU8</accession>
<dbReference type="PROSITE" id="PS50005">
    <property type="entry name" value="TPR"/>
    <property type="match status" value="1"/>
</dbReference>
<keyword evidence="2" id="KW-0732">Signal</keyword>
<keyword evidence="1" id="KW-0802">TPR repeat</keyword>
<evidence type="ECO:0000313" key="5">
    <source>
        <dbReference type="Proteomes" id="UP001418637"/>
    </source>
</evidence>
<dbReference type="InterPro" id="IPR019734">
    <property type="entry name" value="TPR_rpt"/>
</dbReference>
<feature type="domain" description="Bacteriophage N4 adsorption protein A C-terminal" evidence="3">
    <location>
        <begin position="501"/>
        <end position="669"/>
    </location>
</feature>
<evidence type="ECO:0000256" key="2">
    <source>
        <dbReference type="SAM" id="SignalP"/>
    </source>
</evidence>
<feature type="repeat" description="TPR" evidence="1">
    <location>
        <begin position="207"/>
        <end position="240"/>
    </location>
</feature>
<gene>
    <name evidence="4" type="ORF">WJT86_03830</name>
</gene>
<dbReference type="EMBL" id="JBBYXI010000001">
    <property type="protein sequence ID" value="MEN3930189.1"/>
    <property type="molecule type" value="Genomic_DNA"/>
</dbReference>